<organism evidence="2 3">
    <name type="scientific">Mycobacterium decipiens</name>
    <dbReference type="NCBI Taxonomy" id="1430326"/>
    <lineage>
        <taxon>Bacteria</taxon>
        <taxon>Bacillati</taxon>
        <taxon>Actinomycetota</taxon>
        <taxon>Actinomycetes</taxon>
        <taxon>Mycobacteriales</taxon>
        <taxon>Mycobacteriaceae</taxon>
        <taxon>Mycobacterium</taxon>
    </lineage>
</organism>
<name>A0A1X2LV18_9MYCO</name>
<accession>A0A1X2LV18</accession>
<dbReference type="STRING" id="1430326.B8W66_10680"/>
<keyword evidence="3" id="KW-1185">Reference proteome</keyword>
<feature type="region of interest" description="Disordered" evidence="1">
    <location>
        <begin position="1"/>
        <end position="28"/>
    </location>
</feature>
<dbReference type="AlphaFoldDB" id="A0A1X2LV18"/>
<dbReference type="EMBL" id="NCXP01000010">
    <property type="protein sequence ID" value="OSC40922.1"/>
    <property type="molecule type" value="Genomic_DNA"/>
</dbReference>
<reference evidence="2 3" key="1">
    <citation type="submission" date="2017-04" db="EMBL/GenBank/DDBJ databases">
        <title>The new phylogeny of genus Mycobacterium.</title>
        <authorList>
            <person name="Tortoli E."/>
            <person name="Trovato A."/>
            <person name="Cirillo D.M."/>
        </authorList>
    </citation>
    <scope>NUCLEOTIDE SEQUENCE [LARGE SCALE GENOMIC DNA]</scope>
    <source>
        <strain evidence="2 3">TBL 1200985</strain>
    </source>
</reference>
<proteinExistence type="predicted"/>
<evidence type="ECO:0000256" key="1">
    <source>
        <dbReference type="SAM" id="MobiDB-lite"/>
    </source>
</evidence>
<sequence>MGFSDAKGAASSKQLAGQEFEELQMEPDDRMGLESQFMASRRFGTRAMVALRPQLRRARDAGAWEWLR</sequence>
<evidence type="ECO:0000313" key="2">
    <source>
        <dbReference type="EMBL" id="OSC40922.1"/>
    </source>
</evidence>
<gene>
    <name evidence="2" type="ORF">B8W66_10680</name>
</gene>
<evidence type="ECO:0000313" key="3">
    <source>
        <dbReference type="Proteomes" id="UP000193247"/>
    </source>
</evidence>
<comment type="caution">
    <text evidence="2">The sequence shown here is derived from an EMBL/GenBank/DDBJ whole genome shotgun (WGS) entry which is preliminary data.</text>
</comment>
<dbReference type="Proteomes" id="UP000193247">
    <property type="component" value="Unassembled WGS sequence"/>
</dbReference>
<protein>
    <submittedName>
        <fullName evidence="2">Uncharacterized protein</fullName>
    </submittedName>
</protein>